<evidence type="ECO:0000256" key="1">
    <source>
        <dbReference type="SAM" id="MobiDB-lite"/>
    </source>
</evidence>
<dbReference type="EMBL" id="JAGTTL010000021">
    <property type="protein sequence ID" value="KAK6305996.1"/>
    <property type="molecule type" value="Genomic_DNA"/>
</dbReference>
<dbReference type="InterPro" id="IPR027905">
    <property type="entry name" value="CFAP95"/>
</dbReference>
<gene>
    <name evidence="2" type="ORF">J4Q44_G00229210</name>
</gene>
<feature type="compositionally biased region" description="Polar residues" evidence="1">
    <location>
        <begin position="191"/>
        <end position="206"/>
    </location>
</feature>
<keyword evidence="3" id="KW-1185">Reference proteome</keyword>
<comment type="caution">
    <text evidence="2">The sequence shown here is derived from an EMBL/GenBank/DDBJ whole genome shotgun (WGS) entry which is preliminary data.</text>
</comment>
<organism evidence="2 3">
    <name type="scientific">Coregonus suidteri</name>
    <dbReference type="NCBI Taxonomy" id="861788"/>
    <lineage>
        <taxon>Eukaryota</taxon>
        <taxon>Metazoa</taxon>
        <taxon>Chordata</taxon>
        <taxon>Craniata</taxon>
        <taxon>Vertebrata</taxon>
        <taxon>Euteleostomi</taxon>
        <taxon>Actinopterygii</taxon>
        <taxon>Neopterygii</taxon>
        <taxon>Teleostei</taxon>
        <taxon>Protacanthopterygii</taxon>
        <taxon>Salmoniformes</taxon>
        <taxon>Salmonidae</taxon>
        <taxon>Coregoninae</taxon>
        <taxon>Coregonus</taxon>
    </lineage>
</organism>
<reference evidence="2 3" key="1">
    <citation type="submission" date="2021-04" db="EMBL/GenBank/DDBJ databases">
        <authorList>
            <person name="De Guttry C."/>
            <person name="Zahm M."/>
            <person name="Klopp C."/>
            <person name="Cabau C."/>
            <person name="Louis A."/>
            <person name="Berthelot C."/>
            <person name="Parey E."/>
            <person name="Roest Crollius H."/>
            <person name="Montfort J."/>
            <person name="Robinson-Rechavi M."/>
            <person name="Bucao C."/>
            <person name="Bouchez O."/>
            <person name="Gislard M."/>
            <person name="Lluch J."/>
            <person name="Milhes M."/>
            <person name="Lampietro C."/>
            <person name="Lopez Roques C."/>
            <person name="Donnadieu C."/>
            <person name="Braasch I."/>
            <person name="Desvignes T."/>
            <person name="Postlethwait J."/>
            <person name="Bobe J."/>
            <person name="Wedekind C."/>
            <person name="Guiguen Y."/>
        </authorList>
    </citation>
    <scope>NUCLEOTIDE SEQUENCE [LARGE SCALE GENOMIC DNA]</scope>
    <source>
        <strain evidence="2">Cs_M1</strain>
        <tissue evidence="2">Blood</tissue>
    </source>
</reference>
<dbReference type="Pfam" id="PF15139">
    <property type="entry name" value="CFAP95"/>
    <property type="match status" value="1"/>
</dbReference>
<evidence type="ECO:0000313" key="2">
    <source>
        <dbReference type="EMBL" id="KAK6305996.1"/>
    </source>
</evidence>
<evidence type="ECO:0000313" key="3">
    <source>
        <dbReference type="Proteomes" id="UP001356427"/>
    </source>
</evidence>
<dbReference type="AlphaFoldDB" id="A0AAN8LLY2"/>
<accession>A0AAN8LLY2</accession>
<name>A0AAN8LLY2_9TELE</name>
<feature type="region of interest" description="Disordered" evidence="1">
    <location>
        <begin position="149"/>
        <end position="206"/>
    </location>
</feature>
<sequence length="206" mass="23718">MSDTKMYYSRPTLISNWHKNREAEPKDYDFTVCPDGKKKLSKSTYKHFGTYMDADWSTSTETQMSQYLLKRDYEPKKTPKSMVEADHFQSAGFDRRTVSRDTAGHVTDVTNSILPRHRPGHDLMELDTTYAVDYLPQWDYSKEAVRRTMKGPADSSPDYRKPQSQFTDTADYRRVGRNTWQDESGVYGTLGATSRSQAQPSNPICP</sequence>
<dbReference type="PANTHER" id="PTHR35069:SF1">
    <property type="entry name" value="CILIA- AND FLAGELLA-ASSOCIATED PROTEIN 95"/>
    <property type="match status" value="1"/>
</dbReference>
<dbReference type="GO" id="GO:0005886">
    <property type="term" value="C:plasma membrane"/>
    <property type="evidence" value="ECO:0007669"/>
    <property type="project" value="TreeGrafter"/>
</dbReference>
<proteinExistence type="predicted"/>
<dbReference type="PANTHER" id="PTHR35069">
    <property type="entry name" value="PROTEIN C9ORF135"/>
    <property type="match status" value="1"/>
</dbReference>
<dbReference type="Proteomes" id="UP001356427">
    <property type="component" value="Unassembled WGS sequence"/>
</dbReference>
<protein>
    <submittedName>
        <fullName evidence="2">Uncharacterized protein</fullName>
    </submittedName>
</protein>